<feature type="compositionally biased region" description="Gly residues" evidence="3">
    <location>
        <begin position="1"/>
        <end position="17"/>
    </location>
</feature>
<dbReference type="PANTHER" id="PTHR11256">
    <property type="entry name" value="BCL-2 RELATED"/>
    <property type="match status" value="1"/>
</dbReference>
<gene>
    <name evidence="6" type="primary">Bak</name>
</gene>
<keyword evidence="2" id="KW-0053">Apoptosis</keyword>
<protein>
    <submittedName>
        <fullName evidence="6">Bcl-2 antagonist/killer protein</fullName>
    </submittedName>
</protein>
<dbReference type="Gene3D" id="1.10.437.10">
    <property type="entry name" value="Blc2-like"/>
    <property type="match status" value="1"/>
</dbReference>
<dbReference type="GO" id="GO:0042981">
    <property type="term" value="P:regulation of apoptotic process"/>
    <property type="evidence" value="ECO:0007669"/>
    <property type="project" value="InterPro"/>
</dbReference>
<dbReference type="PROSITE" id="PS50062">
    <property type="entry name" value="BCL2_FAMILY"/>
    <property type="match status" value="1"/>
</dbReference>
<dbReference type="SMART" id="SM00337">
    <property type="entry name" value="BCL"/>
    <property type="match status" value="1"/>
</dbReference>
<dbReference type="AlphaFoldDB" id="A0A386BX17"/>
<reference evidence="6" key="1">
    <citation type="submission" date="2017-11" db="EMBL/GenBank/DDBJ databases">
        <title>Temperature-induce two pro-apoptosis protein genes: Bax and Bak in Perna viridis.</title>
        <authorList>
            <person name="Wang J."/>
            <person name="Yao C.-L."/>
            <person name="Yu Z.-X."/>
        </authorList>
    </citation>
    <scope>NUCLEOTIDE SEQUENCE</scope>
</reference>
<dbReference type="GO" id="GO:0015288">
    <property type="term" value="F:porin activity"/>
    <property type="evidence" value="ECO:0007669"/>
    <property type="project" value="TreeGrafter"/>
</dbReference>
<evidence type="ECO:0000256" key="2">
    <source>
        <dbReference type="ARBA" id="ARBA00022703"/>
    </source>
</evidence>
<keyword evidence="4" id="KW-0472">Membrane</keyword>
<keyword evidence="4" id="KW-1133">Transmembrane helix</keyword>
<evidence type="ECO:0000259" key="5">
    <source>
        <dbReference type="SMART" id="SM00337"/>
    </source>
</evidence>
<feature type="transmembrane region" description="Helical" evidence="4">
    <location>
        <begin position="209"/>
        <end position="229"/>
    </location>
</feature>
<dbReference type="InterPro" id="IPR046371">
    <property type="entry name" value="Bcl-2_BH1-3"/>
</dbReference>
<dbReference type="PRINTS" id="PR01862">
    <property type="entry name" value="BCL2FAMILY"/>
</dbReference>
<evidence type="ECO:0000256" key="3">
    <source>
        <dbReference type="SAM" id="MobiDB-lite"/>
    </source>
</evidence>
<dbReference type="InterPro" id="IPR002475">
    <property type="entry name" value="Bcl2-like"/>
</dbReference>
<comment type="similarity">
    <text evidence="1">Belongs to the Bcl-2 family.</text>
</comment>
<dbReference type="Pfam" id="PF00452">
    <property type="entry name" value="Bcl-2"/>
    <property type="match status" value="1"/>
</dbReference>
<sequence length="233" mass="26463">MASWDGGSGSNSNGGGNQPTDLRQLSPVRGQMTPESKEEVIEETEDVVRNFLFERYTEDLSSQSDDSSTEMAPQIPEFMNFTADPLCRATQVGRQLARIGDDINMRYSDEFNDMIRQLRITEDTAYSVFERIANKIFAEGINWGRIAALLCFAYRIVKKVMKEKISQIGQFVKLIIHHVVRFIRERIVNWIVEKGGWGDALNYRLPSNLTYFAGIGFLALAVLGVAWYFKRGS</sequence>
<dbReference type="GO" id="GO:0008630">
    <property type="term" value="P:intrinsic apoptotic signaling pathway in response to DNA damage"/>
    <property type="evidence" value="ECO:0007669"/>
    <property type="project" value="TreeGrafter"/>
</dbReference>
<dbReference type="GO" id="GO:0005741">
    <property type="term" value="C:mitochondrial outer membrane"/>
    <property type="evidence" value="ECO:0007669"/>
    <property type="project" value="TreeGrafter"/>
</dbReference>
<dbReference type="InterPro" id="IPR036834">
    <property type="entry name" value="Bcl-2-like_sf"/>
</dbReference>
<name>A0A386BX17_PERVI</name>
<dbReference type="GO" id="GO:0051400">
    <property type="term" value="F:BH domain binding"/>
    <property type="evidence" value="ECO:0007669"/>
    <property type="project" value="TreeGrafter"/>
</dbReference>
<accession>A0A386BX17</accession>
<dbReference type="GO" id="GO:0001836">
    <property type="term" value="P:release of cytochrome c from mitochondria"/>
    <property type="evidence" value="ECO:0007669"/>
    <property type="project" value="TreeGrafter"/>
</dbReference>
<evidence type="ECO:0000256" key="1">
    <source>
        <dbReference type="ARBA" id="ARBA00009458"/>
    </source>
</evidence>
<dbReference type="EMBL" id="MG437063">
    <property type="protein sequence ID" value="AYC76540.1"/>
    <property type="molecule type" value="mRNA"/>
</dbReference>
<dbReference type="SUPFAM" id="SSF56854">
    <property type="entry name" value="Bcl-2 inhibitors of programmed cell death"/>
    <property type="match status" value="1"/>
</dbReference>
<feature type="region of interest" description="Disordered" evidence="3">
    <location>
        <begin position="1"/>
        <end position="43"/>
    </location>
</feature>
<evidence type="ECO:0000256" key="4">
    <source>
        <dbReference type="SAM" id="Phobius"/>
    </source>
</evidence>
<dbReference type="GO" id="GO:0097192">
    <property type="term" value="P:extrinsic apoptotic signaling pathway in absence of ligand"/>
    <property type="evidence" value="ECO:0007669"/>
    <property type="project" value="TreeGrafter"/>
</dbReference>
<organism evidence="6">
    <name type="scientific">Perna viridis</name>
    <name type="common">Asian green mussel</name>
    <name type="synonym">Mytilus viridis</name>
    <dbReference type="NCBI Taxonomy" id="73031"/>
    <lineage>
        <taxon>Eukaryota</taxon>
        <taxon>Metazoa</taxon>
        <taxon>Spiralia</taxon>
        <taxon>Lophotrochozoa</taxon>
        <taxon>Mollusca</taxon>
        <taxon>Bivalvia</taxon>
        <taxon>Autobranchia</taxon>
        <taxon>Pteriomorphia</taxon>
        <taxon>Mytilida</taxon>
        <taxon>Mytiloidea</taxon>
        <taxon>Mytilidae</taxon>
        <taxon>Mytilinae</taxon>
        <taxon>Perna</taxon>
    </lineage>
</organism>
<dbReference type="CDD" id="cd06845">
    <property type="entry name" value="Bcl-2_like"/>
    <property type="match status" value="1"/>
</dbReference>
<dbReference type="PANTHER" id="PTHR11256:SF41">
    <property type="entry name" value="BCL-2 HOMOLOGOUS ANTAGONIST_KILLER"/>
    <property type="match status" value="1"/>
</dbReference>
<feature type="domain" description="Bcl-2 Bcl-2 homology region 1-3" evidence="5">
    <location>
        <begin position="96"/>
        <end position="197"/>
    </location>
</feature>
<keyword evidence="4" id="KW-0812">Transmembrane</keyword>
<evidence type="ECO:0000313" key="6">
    <source>
        <dbReference type="EMBL" id="AYC76540.1"/>
    </source>
</evidence>
<proteinExistence type="evidence at transcript level"/>
<dbReference type="InterPro" id="IPR026298">
    <property type="entry name" value="Bcl-2_fam"/>
</dbReference>